<evidence type="ECO:0000256" key="2">
    <source>
        <dbReference type="ARBA" id="ARBA00000751"/>
    </source>
</evidence>
<comment type="catalytic activity">
    <reaction evidence="1">
        <text>5-amino-6-(5-phospho-D-ribosylamino)uracil + H2O = 5,6-diaminouracil + D-ribose 5-phosphate</text>
        <dbReference type="Rhea" id="RHEA:55020"/>
        <dbReference type="ChEBI" id="CHEBI:15377"/>
        <dbReference type="ChEBI" id="CHEBI:46252"/>
        <dbReference type="ChEBI" id="CHEBI:58453"/>
        <dbReference type="ChEBI" id="CHEBI:78346"/>
    </reaction>
</comment>
<dbReference type="OrthoDB" id="67297at2"/>
<dbReference type="CDD" id="cd15457">
    <property type="entry name" value="NADAR"/>
    <property type="match status" value="1"/>
</dbReference>
<dbReference type="Proteomes" id="UP000272428">
    <property type="component" value="Unassembled WGS sequence"/>
</dbReference>
<dbReference type="InterPro" id="IPR037238">
    <property type="entry name" value="YbiA-like_sf"/>
</dbReference>
<dbReference type="InterPro" id="IPR012816">
    <property type="entry name" value="NADAR"/>
</dbReference>
<evidence type="ECO:0000256" key="1">
    <source>
        <dbReference type="ARBA" id="ARBA00000022"/>
    </source>
</evidence>
<accession>A0A495SNQ3</accession>
<dbReference type="AlphaFoldDB" id="A0A495SNQ3"/>
<dbReference type="SUPFAM" id="SSF143990">
    <property type="entry name" value="YbiA-like"/>
    <property type="match status" value="1"/>
</dbReference>
<feature type="domain" description="NADAR" evidence="3">
    <location>
        <begin position="33"/>
        <end position="177"/>
    </location>
</feature>
<evidence type="ECO:0000313" key="4">
    <source>
        <dbReference type="EMBL" id="RKT01873.1"/>
    </source>
</evidence>
<comment type="catalytic activity">
    <reaction evidence="2">
        <text>2,5-diamino-6-hydroxy-4-(5-phosphoribosylamino)-pyrimidine + H2O = 2,5,6-triamino-4-hydroxypyrimidine + D-ribose 5-phosphate</text>
        <dbReference type="Rhea" id="RHEA:23436"/>
        <dbReference type="ChEBI" id="CHEBI:15377"/>
        <dbReference type="ChEBI" id="CHEBI:58614"/>
        <dbReference type="ChEBI" id="CHEBI:78346"/>
        <dbReference type="ChEBI" id="CHEBI:137796"/>
    </reaction>
</comment>
<organism evidence="4 5">
    <name type="scientific">Chryseobacterium defluvii</name>
    <dbReference type="NCBI Taxonomy" id="160396"/>
    <lineage>
        <taxon>Bacteria</taxon>
        <taxon>Pseudomonadati</taxon>
        <taxon>Bacteroidota</taxon>
        <taxon>Flavobacteriia</taxon>
        <taxon>Flavobacteriales</taxon>
        <taxon>Weeksellaceae</taxon>
        <taxon>Chryseobacterium group</taxon>
        <taxon>Chryseobacterium</taxon>
    </lineage>
</organism>
<proteinExistence type="predicted"/>
<dbReference type="Gene3D" id="1.10.357.40">
    <property type="entry name" value="YbiA-like"/>
    <property type="match status" value="1"/>
</dbReference>
<name>A0A495SNQ3_9FLAO</name>
<gene>
    <name evidence="4" type="ORF">BCF58_1099</name>
</gene>
<dbReference type="NCBIfam" id="TIGR02464">
    <property type="entry name" value="ribofla_fusion"/>
    <property type="match status" value="1"/>
</dbReference>
<sequence>MLTIGIHYLQENISFVQVKYSIRTYHYNNCITFKSTKSKFGALSNMAPNFPISINNDLIKTSEALYQALKFNEFPDIQKKIIDAYSPMIAKRISRHYDMYTRSDWEYTRFKVMKFCIETKLQQNYNSFSSILLQTGDKPIVEYTMKDKVWGAVLDGNIYEGTNALGRLLMELREKIKSNTFQYEVPDLIIKHFKLLGKEINNESIKKFTF</sequence>
<dbReference type="Pfam" id="PF08719">
    <property type="entry name" value="NADAR"/>
    <property type="match status" value="1"/>
</dbReference>
<evidence type="ECO:0000313" key="5">
    <source>
        <dbReference type="Proteomes" id="UP000272428"/>
    </source>
</evidence>
<evidence type="ECO:0000259" key="3">
    <source>
        <dbReference type="Pfam" id="PF08719"/>
    </source>
</evidence>
<comment type="caution">
    <text evidence="4">The sequence shown here is derived from an EMBL/GenBank/DDBJ whole genome shotgun (WGS) entry which is preliminary data.</text>
</comment>
<reference evidence="4 5" key="1">
    <citation type="submission" date="2018-10" db="EMBL/GenBank/DDBJ databases">
        <title>Genomic Encyclopedia of Archaeal and Bacterial Type Strains, Phase II (KMG-II): from individual species to whole genera.</title>
        <authorList>
            <person name="Goeker M."/>
        </authorList>
    </citation>
    <scope>NUCLEOTIDE SEQUENCE [LARGE SCALE GENOMIC DNA]</scope>
    <source>
        <strain evidence="4 5">DSM 14219</strain>
    </source>
</reference>
<keyword evidence="5" id="KW-1185">Reference proteome</keyword>
<dbReference type="EMBL" id="RBXB01000001">
    <property type="protein sequence ID" value="RKT01873.1"/>
    <property type="molecule type" value="Genomic_DNA"/>
</dbReference>
<dbReference type="RefSeq" id="WP_121460752.1">
    <property type="nucleotide sequence ID" value="NZ_RBXB01000001.1"/>
</dbReference>
<protein>
    <recommendedName>
        <fullName evidence="3">NADAR domain-containing protein</fullName>
    </recommendedName>
</protein>